<evidence type="ECO:0000256" key="3">
    <source>
        <dbReference type="ARBA" id="ARBA00022679"/>
    </source>
</evidence>
<dbReference type="SUPFAM" id="SSF56399">
    <property type="entry name" value="ADP-ribosylation"/>
    <property type="match status" value="1"/>
</dbReference>
<keyword evidence="4" id="KW-0548">Nucleotidyltransferase</keyword>
<dbReference type="InterPro" id="IPR035992">
    <property type="entry name" value="Ricin_B-like_lectins"/>
</dbReference>
<dbReference type="SUPFAM" id="SSF50370">
    <property type="entry name" value="Ricin B-like lectins"/>
    <property type="match status" value="1"/>
</dbReference>
<evidence type="ECO:0000256" key="5">
    <source>
        <dbReference type="ARBA" id="ARBA00047597"/>
    </source>
</evidence>
<sequence>MEAQSATHIPEGPPPEPDLEPAPAAAEPAPAAFLRATEAPQAGRSFYIINAAHEKLLDTHGRKVQVWNNGGRAAEVVIAQNTSKHRFNLRWEIVRCPHEDGAYYIINEGHAAFLDTHGSSVQVWNNHGKDRAKVIAANTSKNARNLRWKMTPCTREPGAFYIINLGHEAFLDTHGGAVTVWNNGGRNEAHIIEGNTSRNARNIRWYFIDSRKQDRFGAELGFFGFASTRPDNWVAYCGESGPDLTEQCKQVIQECLSATGKSSNPDDVVSAVIRAYTKECFLYREVNQALLHNSEVELPKYSGFVRALRRAILSRVKAGRNVTSGLVWRGMQLDDSSMYHPGQKFLWPNFVSTSRNQNGTFSGNTVFCIDLDGKGLTYAIAIEEDSEYPEEEEVLLYPYSGFEVISRKKQRNGQTLVKLRTYDTCLLDTNATYPVGPMPPIV</sequence>
<keyword evidence="6" id="KW-0520">NAD</keyword>
<accession>A0A7R9WAN2</accession>
<evidence type="ECO:0000256" key="7">
    <source>
        <dbReference type="SAM" id="MobiDB-lite"/>
    </source>
</evidence>
<keyword evidence="6" id="KW-0521">NADP</keyword>
<organism evidence="8">
    <name type="scientific">Pseudictyota dubia</name>
    <dbReference type="NCBI Taxonomy" id="2749911"/>
    <lineage>
        <taxon>Eukaryota</taxon>
        <taxon>Sar</taxon>
        <taxon>Stramenopiles</taxon>
        <taxon>Ochrophyta</taxon>
        <taxon>Bacillariophyta</taxon>
        <taxon>Mediophyceae</taxon>
        <taxon>Biddulphiophycidae</taxon>
        <taxon>Eupodiscales</taxon>
        <taxon>Odontellaceae</taxon>
        <taxon>Pseudictyota</taxon>
    </lineage>
</organism>
<comment type="similarity">
    <text evidence="1 6">Belongs to the Arg-specific ADP-ribosyltransferase family.</text>
</comment>
<keyword evidence="3 6" id="KW-0808">Transferase</keyword>
<dbReference type="PROSITE" id="PS51996">
    <property type="entry name" value="TR_MART"/>
    <property type="match status" value="1"/>
</dbReference>
<evidence type="ECO:0000256" key="1">
    <source>
        <dbReference type="ARBA" id="ARBA00009558"/>
    </source>
</evidence>
<feature type="region of interest" description="Disordered" evidence="7">
    <location>
        <begin position="1"/>
        <end position="27"/>
    </location>
</feature>
<evidence type="ECO:0000256" key="2">
    <source>
        <dbReference type="ARBA" id="ARBA00022676"/>
    </source>
</evidence>
<keyword evidence="2 6" id="KW-0328">Glycosyltransferase</keyword>
<name>A0A7R9WAN2_9STRA</name>
<dbReference type="Pfam" id="PF01129">
    <property type="entry name" value="ART"/>
    <property type="match status" value="1"/>
</dbReference>
<gene>
    <name evidence="8" type="ORF">TDUB1175_LOCUS17157</name>
</gene>
<proteinExistence type="inferred from homology"/>
<dbReference type="EMBL" id="HBED01034230">
    <property type="protein sequence ID" value="CAD8318362.1"/>
    <property type="molecule type" value="Transcribed_RNA"/>
</dbReference>
<dbReference type="InterPro" id="IPR000768">
    <property type="entry name" value="ART"/>
</dbReference>
<evidence type="ECO:0000256" key="4">
    <source>
        <dbReference type="ARBA" id="ARBA00022695"/>
    </source>
</evidence>
<reference evidence="8" key="1">
    <citation type="submission" date="2021-01" db="EMBL/GenBank/DDBJ databases">
        <authorList>
            <person name="Corre E."/>
            <person name="Pelletier E."/>
            <person name="Niang G."/>
            <person name="Scheremetjew M."/>
            <person name="Finn R."/>
            <person name="Kale V."/>
            <person name="Holt S."/>
            <person name="Cochrane G."/>
            <person name="Meng A."/>
            <person name="Brown T."/>
            <person name="Cohen L."/>
        </authorList>
    </citation>
    <scope>NUCLEOTIDE SEQUENCE</scope>
    <source>
        <strain evidence="8">CCMP147</strain>
    </source>
</reference>
<evidence type="ECO:0000313" key="8">
    <source>
        <dbReference type="EMBL" id="CAD8318362.1"/>
    </source>
</evidence>
<dbReference type="Gene3D" id="2.80.10.50">
    <property type="match status" value="1"/>
</dbReference>
<protein>
    <recommendedName>
        <fullName evidence="6">NAD(P)(+)--arginine ADP-ribosyltransferase</fullName>
        <ecNumber evidence="6">2.4.2.31</ecNumber>
    </recommendedName>
    <alternativeName>
        <fullName evidence="6">Mono(ADP-ribosyl)transferase</fullName>
    </alternativeName>
</protein>
<dbReference type="GO" id="GO:0016779">
    <property type="term" value="F:nucleotidyltransferase activity"/>
    <property type="evidence" value="ECO:0007669"/>
    <property type="project" value="UniProtKB-KW"/>
</dbReference>
<dbReference type="Gene3D" id="3.90.176.10">
    <property type="entry name" value="Toxin ADP-ribosyltransferase, Chain A, domain 1"/>
    <property type="match status" value="1"/>
</dbReference>
<dbReference type="CDD" id="cd00161">
    <property type="entry name" value="beta-trefoil_Ricin-like"/>
    <property type="match status" value="1"/>
</dbReference>
<dbReference type="GO" id="GO:0106274">
    <property type="term" value="F:NAD+-protein-arginine ADP-ribosyltransferase activity"/>
    <property type="evidence" value="ECO:0007669"/>
    <property type="project" value="UniProtKB-EC"/>
</dbReference>
<dbReference type="AlphaFoldDB" id="A0A7R9WAN2"/>
<dbReference type="EC" id="2.4.2.31" evidence="6"/>
<evidence type="ECO:0000256" key="6">
    <source>
        <dbReference type="RuleBase" id="RU361228"/>
    </source>
</evidence>
<comment type="catalytic activity">
    <reaction evidence="5 6">
        <text>L-arginyl-[protein] + NAD(+) = N(omega)-(ADP-D-ribosyl)-L-arginyl-[protein] + nicotinamide + H(+)</text>
        <dbReference type="Rhea" id="RHEA:19149"/>
        <dbReference type="Rhea" id="RHEA-COMP:10532"/>
        <dbReference type="Rhea" id="RHEA-COMP:15087"/>
        <dbReference type="ChEBI" id="CHEBI:15378"/>
        <dbReference type="ChEBI" id="CHEBI:17154"/>
        <dbReference type="ChEBI" id="CHEBI:29965"/>
        <dbReference type="ChEBI" id="CHEBI:57540"/>
        <dbReference type="ChEBI" id="CHEBI:142554"/>
        <dbReference type="EC" id="2.4.2.31"/>
    </reaction>
</comment>